<dbReference type="Proteomes" id="UP000638313">
    <property type="component" value="Unassembled WGS sequence"/>
</dbReference>
<feature type="region of interest" description="Disordered" evidence="1">
    <location>
        <begin position="41"/>
        <end position="71"/>
    </location>
</feature>
<feature type="region of interest" description="Disordered" evidence="1">
    <location>
        <begin position="93"/>
        <end position="129"/>
    </location>
</feature>
<dbReference type="AlphaFoldDB" id="A0A919AV06"/>
<dbReference type="EMBL" id="BNBD01000001">
    <property type="protein sequence ID" value="GHF24907.1"/>
    <property type="molecule type" value="Genomic_DNA"/>
</dbReference>
<organism evidence="2 3">
    <name type="scientific">Streptomyces mashuensis</name>
    <dbReference type="NCBI Taxonomy" id="33904"/>
    <lineage>
        <taxon>Bacteria</taxon>
        <taxon>Bacillati</taxon>
        <taxon>Actinomycetota</taxon>
        <taxon>Actinomycetes</taxon>
        <taxon>Kitasatosporales</taxon>
        <taxon>Streptomycetaceae</taxon>
        <taxon>Streptomyces</taxon>
    </lineage>
</organism>
<comment type="caution">
    <text evidence="2">The sequence shown here is derived from an EMBL/GenBank/DDBJ whole genome shotgun (WGS) entry which is preliminary data.</text>
</comment>
<evidence type="ECO:0000256" key="1">
    <source>
        <dbReference type="SAM" id="MobiDB-lite"/>
    </source>
</evidence>
<feature type="compositionally biased region" description="Gly residues" evidence="1">
    <location>
        <begin position="61"/>
        <end position="71"/>
    </location>
</feature>
<name>A0A919AV06_9ACTN</name>
<sequence length="129" mass="13033">MTADPIVSFPSLWGGRRPACRPGREPNPVPGGPFLPNLPITRSGYGMTRVGGEGNARSGTGSWGSGGLPVNGGETGEGAAYVVVRGVGAEVAGAGDDDEFGAGPGMGDRPLPPRRGAYSADQPFGLLRQ</sequence>
<accession>A0A919AV06</accession>
<protein>
    <submittedName>
        <fullName evidence="2">Uncharacterized protein</fullName>
    </submittedName>
</protein>
<keyword evidence="3" id="KW-1185">Reference proteome</keyword>
<evidence type="ECO:0000313" key="3">
    <source>
        <dbReference type="Proteomes" id="UP000638313"/>
    </source>
</evidence>
<reference evidence="2" key="1">
    <citation type="journal article" date="2014" name="Int. J. Syst. Evol. Microbiol.">
        <title>Complete genome sequence of Corynebacterium casei LMG S-19264T (=DSM 44701T), isolated from a smear-ripened cheese.</title>
        <authorList>
            <consortium name="US DOE Joint Genome Institute (JGI-PGF)"/>
            <person name="Walter F."/>
            <person name="Albersmeier A."/>
            <person name="Kalinowski J."/>
            <person name="Ruckert C."/>
        </authorList>
    </citation>
    <scope>NUCLEOTIDE SEQUENCE</scope>
    <source>
        <strain evidence="2">JCM 4059</strain>
    </source>
</reference>
<reference evidence="2" key="2">
    <citation type="submission" date="2020-09" db="EMBL/GenBank/DDBJ databases">
        <authorList>
            <person name="Sun Q."/>
            <person name="Ohkuma M."/>
        </authorList>
    </citation>
    <scope>NUCLEOTIDE SEQUENCE</scope>
    <source>
        <strain evidence="2">JCM 4059</strain>
    </source>
</reference>
<gene>
    <name evidence="2" type="ORF">GCM10010218_01950</name>
</gene>
<proteinExistence type="predicted"/>
<feature type="region of interest" description="Disordered" evidence="1">
    <location>
        <begin position="17"/>
        <end position="36"/>
    </location>
</feature>
<evidence type="ECO:0000313" key="2">
    <source>
        <dbReference type="EMBL" id="GHF24907.1"/>
    </source>
</evidence>